<protein>
    <recommendedName>
        <fullName evidence="4">Transcriptional regulator MntR</fullName>
    </recommendedName>
    <alternativeName>
        <fullName evidence="14">Manganese transport regulator</fullName>
    </alternativeName>
</protein>
<sequence>MNTLAEENYLKAIYHLTVNDGNASTNSIASSLNTKASSVTDMFKKLAEKALINYIPYQGVSLTPSGEKIALGIIRKHRLWEYFLVEKLNFKWDEVHDLAEEMEHISSQELIDRLDRFMGYPKHDPHGDPIPDCNGNFSNDELKLVSAVTINQTGIISAVRDHSPSFLQYLDKQELTIGCRITVVDIIDYDHSITLQLNNKKIQISREVANNLLITNEQHS</sequence>
<keyword evidence="8" id="KW-0805">Transcription regulation</keyword>
<keyword evidence="6" id="KW-0678">Repressor</keyword>
<dbReference type="GO" id="GO:0003700">
    <property type="term" value="F:DNA-binding transcription factor activity"/>
    <property type="evidence" value="ECO:0007669"/>
    <property type="project" value="InterPro"/>
</dbReference>
<dbReference type="RefSeq" id="WP_119409339.1">
    <property type="nucleotide sequence ID" value="NZ_CP032869.1"/>
</dbReference>
<evidence type="ECO:0000256" key="11">
    <source>
        <dbReference type="ARBA" id="ARBA00023163"/>
    </source>
</evidence>
<organism evidence="16 17">
    <name type="scientific">Mucilaginibacter celer</name>
    <dbReference type="NCBI Taxonomy" id="2305508"/>
    <lineage>
        <taxon>Bacteria</taxon>
        <taxon>Pseudomonadati</taxon>
        <taxon>Bacteroidota</taxon>
        <taxon>Sphingobacteriia</taxon>
        <taxon>Sphingobacteriales</taxon>
        <taxon>Sphingobacteriaceae</taxon>
        <taxon>Mucilaginibacter</taxon>
    </lineage>
</organism>
<dbReference type="InterPro" id="IPR036390">
    <property type="entry name" value="WH_DNA-bd_sf"/>
</dbReference>
<dbReference type="InterPro" id="IPR036421">
    <property type="entry name" value="Fe_dep_repressor_sf"/>
</dbReference>
<dbReference type="InterPro" id="IPR007167">
    <property type="entry name" value="Fe-transptr_FeoA-like"/>
</dbReference>
<dbReference type="SUPFAM" id="SSF46785">
    <property type="entry name" value="Winged helix' DNA-binding domain"/>
    <property type="match status" value="1"/>
</dbReference>
<dbReference type="PANTHER" id="PTHR33238:SF11">
    <property type="entry name" value="TRANSCRIPTIONAL REGULATOR MNTR"/>
    <property type="match status" value="1"/>
</dbReference>
<keyword evidence="7" id="KW-0408">Iron</keyword>
<proteinExistence type="inferred from homology"/>
<dbReference type="InterPro" id="IPR050536">
    <property type="entry name" value="DtxR_MntR_Metal-Reg"/>
</dbReference>
<dbReference type="InterPro" id="IPR036388">
    <property type="entry name" value="WH-like_DNA-bd_sf"/>
</dbReference>
<dbReference type="Gene3D" id="1.10.60.10">
    <property type="entry name" value="Iron dependent repressor, metal binding and dimerisation domain"/>
    <property type="match status" value="1"/>
</dbReference>
<evidence type="ECO:0000256" key="12">
    <source>
        <dbReference type="ARBA" id="ARBA00023211"/>
    </source>
</evidence>
<name>A0A494VWP3_9SPHI</name>
<dbReference type="InterPro" id="IPR008988">
    <property type="entry name" value="Transcriptional_repressor_C"/>
</dbReference>
<comment type="similarity">
    <text evidence="2">Belongs to the DtxR/MntR family.</text>
</comment>
<evidence type="ECO:0000256" key="3">
    <source>
        <dbReference type="ARBA" id="ARBA00011738"/>
    </source>
</evidence>
<keyword evidence="9" id="KW-0238">DNA-binding</keyword>
<dbReference type="Pfam" id="PF04023">
    <property type="entry name" value="FeoA"/>
    <property type="match status" value="1"/>
</dbReference>
<keyword evidence="10" id="KW-0010">Activator</keyword>
<comment type="subcellular location">
    <subcellularLocation>
        <location evidence="1">Cytoplasm</location>
    </subcellularLocation>
</comment>
<evidence type="ECO:0000256" key="5">
    <source>
        <dbReference type="ARBA" id="ARBA00022490"/>
    </source>
</evidence>
<reference evidence="16 17" key="1">
    <citation type="submission" date="2018-10" db="EMBL/GenBank/DDBJ databases">
        <title>Genome sequencing of Mucilaginibacter sp. HYN0043.</title>
        <authorList>
            <person name="Kim M."/>
            <person name="Yi H."/>
        </authorList>
    </citation>
    <scope>NUCLEOTIDE SEQUENCE [LARGE SCALE GENOMIC DNA]</scope>
    <source>
        <strain evidence="16 17">HYN0043</strain>
    </source>
</reference>
<keyword evidence="12" id="KW-0464">Manganese</keyword>
<dbReference type="KEGG" id="muh:HYN43_010690"/>
<dbReference type="PANTHER" id="PTHR33238">
    <property type="entry name" value="IRON (METAL) DEPENDENT REPRESSOR, DTXR FAMILY"/>
    <property type="match status" value="1"/>
</dbReference>
<evidence type="ECO:0000256" key="4">
    <source>
        <dbReference type="ARBA" id="ARBA00022386"/>
    </source>
</evidence>
<dbReference type="OrthoDB" id="9791355at2"/>
<dbReference type="GO" id="GO:0046914">
    <property type="term" value="F:transition metal ion binding"/>
    <property type="evidence" value="ECO:0007669"/>
    <property type="project" value="InterPro"/>
</dbReference>
<dbReference type="SMART" id="SM00899">
    <property type="entry name" value="FeoA"/>
    <property type="match status" value="1"/>
</dbReference>
<dbReference type="SUPFAM" id="SSF50037">
    <property type="entry name" value="C-terminal domain of transcriptional repressors"/>
    <property type="match status" value="1"/>
</dbReference>
<dbReference type="SMART" id="SM00529">
    <property type="entry name" value="HTH_DTXR"/>
    <property type="match status" value="1"/>
</dbReference>
<dbReference type="GO" id="GO:0046983">
    <property type="term" value="F:protein dimerization activity"/>
    <property type="evidence" value="ECO:0007669"/>
    <property type="project" value="InterPro"/>
</dbReference>
<dbReference type="GO" id="GO:0005737">
    <property type="term" value="C:cytoplasm"/>
    <property type="evidence" value="ECO:0007669"/>
    <property type="project" value="UniProtKB-SubCell"/>
</dbReference>
<dbReference type="InterPro" id="IPR038157">
    <property type="entry name" value="FeoA_core_dom"/>
</dbReference>
<evidence type="ECO:0000256" key="9">
    <source>
        <dbReference type="ARBA" id="ARBA00023125"/>
    </source>
</evidence>
<dbReference type="Pfam" id="PF02742">
    <property type="entry name" value="Fe_dep_repr_C"/>
    <property type="match status" value="1"/>
</dbReference>
<dbReference type="InterPro" id="IPR001367">
    <property type="entry name" value="Fe_dep_repressor"/>
</dbReference>
<dbReference type="Gene3D" id="2.30.30.90">
    <property type="match status" value="1"/>
</dbReference>
<evidence type="ECO:0000259" key="15">
    <source>
        <dbReference type="PROSITE" id="PS50944"/>
    </source>
</evidence>
<keyword evidence="17" id="KW-1185">Reference proteome</keyword>
<gene>
    <name evidence="16" type="ORF">HYN43_010690</name>
</gene>
<dbReference type="Gene3D" id="1.10.10.10">
    <property type="entry name" value="Winged helix-like DNA-binding domain superfamily/Winged helix DNA-binding domain"/>
    <property type="match status" value="1"/>
</dbReference>
<evidence type="ECO:0000256" key="14">
    <source>
        <dbReference type="ARBA" id="ARBA00032593"/>
    </source>
</evidence>
<keyword evidence="5" id="KW-0963">Cytoplasm</keyword>
<evidence type="ECO:0000256" key="2">
    <source>
        <dbReference type="ARBA" id="ARBA00007871"/>
    </source>
</evidence>
<comment type="function">
    <text evidence="13">In the presence of manganese, represses expression of mntH and mntS. Up-regulates expression of mntP.</text>
</comment>
<evidence type="ECO:0000256" key="6">
    <source>
        <dbReference type="ARBA" id="ARBA00022491"/>
    </source>
</evidence>
<evidence type="ECO:0000256" key="1">
    <source>
        <dbReference type="ARBA" id="ARBA00004496"/>
    </source>
</evidence>
<dbReference type="Proteomes" id="UP000270046">
    <property type="component" value="Chromosome"/>
</dbReference>
<evidence type="ECO:0000256" key="7">
    <source>
        <dbReference type="ARBA" id="ARBA00023004"/>
    </source>
</evidence>
<evidence type="ECO:0000313" key="17">
    <source>
        <dbReference type="Proteomes" id="UP000270046"/>
    </source>
</evidence>
<evidence type="ECO:0000256" key="8">
    <source>
        <dbReference type="ARBA" id="ARBA00023015"/>
    </source>
</evidence>
<comment type="subunit">
    <text evidence="3">Homodimer.</text>
</comment>
<dbReference type="InterPro" id="IPR022687">
    <property type="entry name" value="HTH_DTXR"/>
</dbReference>
<feature type="domain" description="HTH dtxR-type" evidence="15">
    <location>
        <begin position="1"/>
        <end position="63"/>
    </location>
</feature>
<dbReference type="EMBL" id="CP032869">
    <property type="protein sequence ID" value="AYL95728.1"/>
    <property type="molecule type" value="Genomic_DNA"/>
</dbReference>
<dbReference type="PROSITE" id="PS50944">
    <property type="entry name" value="HTH_DTXR"/>
    <property type="match status" value="1"/>
</dbReference>
<dbReference type="Pfam" id="PF01325">
    <property type="entry name" value="Fe_dep_repress"/>
    <property type="match status" value="1"/>
</dbReference>
<dbReference type="InterPro" id="IPR022689">
    <property type="entry name" value="Iron_dep_repressor"/>
</dbReference>
<evidence type="ECO:0000256" key="10">
    <source>
        <dbReference type="ARBA" id="ARBA00023159"/>
    </source>
</evidence>
<dbReference type="AlphaFoldDB" id="A0A494VWP3"/>
<evidence type="ECO:0000313" key="16">
    <source>
        <dbReference type="EMBL" id="AYL95728.1"/>
    </source>
</evidence>
<keyword evidence="11" id="KW-0804">Transcription</keyword>
<evidence type="ECO:0000256" key="13">
    <source>
        <dbReference type="ARBA" id="ARBA00025185"/>
    </source>
</evidence>
<dbReference type="GO" id="GO:0003677">
    <property type="term" value="F:DNA binding"/>
    <property type="evidence" value="ECO:0007669"/>
    <property type="project" value="UniProtKB-KW"/>
</dbReference>
<dbReference type="SUPFAM" id="SSF47979">
    <property type="entry name" value="Iron-dependent repressor protein, dimerization domain"/>
    <property type="match status" value="1"/>
</dbReference>
<accession>A0A494VWP3</accession>